<feature type="compositionally biased region" description="Low complexity" evidence="2">
    <location>
        <begin position="306"/>
        <end position="318"/>
    </location>
</feature>
<dbReference type="Pfam" id="PF16486">
    <property type="entry name" value="ArgoN"/>
    <property type="match status" value="1"/>
</dbReference>
<feature type="compositionally biased region" description="Low complexity" evidence="2">
    <location>
        <begin position="106"/>
        <end position="164"/>
    </location>
</feature>
<comment type="caution">
    <text evidence="5">The sequence shown here is derived from an EMBL/GenBank/DDBJ whole genome shotgun (WGS) entry which is preliminary data.</text>
</comment>
<accession>A0AA40FWX2</accession>
<feature type="compositionally biased region" description="Low complexity" evidence="2">
    <location>
        <begin position="180"/>
        <end position="199"/>
    </location>
</feature>
<feature type="compositionally biased region" description="Polar residues" evidence="2">
    <location>
        <begin position="200"/>
        <end position="210"/>
    </location>
</feature>
<feature type="compositionally biased region" description="Polar residues" evidence="2">
    <location>
        <begin position="57"/>
        <end position="86"/>
    </location>
</feature>
<reference evidence="5" key="1">
    <citation type="submission" date="2021-10" db="EMBL/GenBank/DDBJ databases">
        <title>Melipona bicolor Genome sequencing and assembly.</title>
        <authorList>
            <person name="Araujo N.S."/>
            <person name="Arias M.C."/>
        </authorList>
    </citation>
    <scope>NUCLEOTIDE SEQUENCE</scope>
    <source>
        <strain evidence="5">USP_2M_L1-L4_2017</strain>
        <tissue evidence="5">Whole body</tissue>
    </source>
</reference>
<feature type="compositionally biased region" description="Polar residues" evidence="2">
    <location>
        <begin position="11"/>
        <end position="32"/>
    </location>
</feature>
<evidence type="ECO:0000256" key="2">
    <source>
        <dbReference type="SAM" id="MobiDB-lite"/>
    </source>
</evidence>
<dbReference type="EMBL" id="JAHYIQ010000013">
    <property type="protein sequence ID" value="KAK1126616.1"/>
    <property type="molecule type" value="Genomic_DNA"/>
</dbReference>
<sequence length="1216" mass="137404">MGRKGKKKSQGPKSTSQQEESKCTSQQQKPADSSQKPSTSQKQQPCSSQQQQQLSSYTEQAWPSLGIQQQQLPRDTQSSSGIQQTPPGMKRQQVLQGAQQVRPSPGTQQQQTTLGAQQQQVAQGTQQAWPSLGTQQQQSAHSTQQASLARGAQQQQVAQGTQQAWPSRGTQQAWSSCGTQQQQLPHGSQQQQVAQGTQQAWPSRGTQQAWSSHDTQQQQSAHSTQQALPARGVQQQQTTPGAQQQQVAQGTQQAWPSRGTQQQQTTPSMQQQQVSQGTQQVLPARGVQQQQTTPSAQQAWPSRGTQQQQSAHSSQQASPARGVQQQQSPHGTKKRPQIYEDVAILVPVRSWPLGTHKPWPASPVPPKLFTSEQLPITKGTQEYFGLIPSKTSHSGGQAGRKIIVETNMLKLNFPRNFQTNIIHYDVDIVPDKPKCFLRAVFEEFRKIHCLKRHPAFDGRKNAYSGNDLPFGNESKVEEIDVFDKEHQKNRTFKICLKKVAVLDLSWLKNGSGTIGKFDNETKQKCIQALDVILRHGPAYQYIPVGRSLFQPPEGRVVSLSNGLDLWVGVFQSVVIGSKPYLNIDVAHKGFPTEQPVINLMKEFCKNPKSNVLPEIITAADVRRNEEKITKFLKGLKVQYELPGQPTTKRTYPVNGLVASPKDNRFNLSDGTKCTVEEYFLQTKRYKIKYNDLPCLWVGSRSTNIHVPPELCRIVAGQVLRKKMDDSQTTKMIREAATDTKTRKEKILKGFANMKLNDQPTLVNEFQFSVQGEFEKVPARVLQAPKLRYYEKDVNVYKGIWRAEKFLDACTLPNDSWTILNLNKYVRDPELHELHSKLHRYGKFLNMNIDKPQTPFRHLELQRDIRNIQGYFKEKKEQGIKLVIVILPHVEYGYSVIKQISEIHIAGGIVTQCIKQQTLKKLNDSTIGNILLKINSKLNGINHKLALPYRPPCLNIPCMIVGADVTHPSPDATNIPSIAAVAASHDPNAFQYNVEIRLQSPREEIISDLKQIMIKQLLYFYQKTGHKPRRLIFYRDGVSEGQLTQVIHHELFAIKEAIAQLEGTKYCMVPITFFVVQKRHHIRLFPTDAKNSDDRNGNVQAGTIVDSEITHPTQIDFYLVSHASIQGTARPTKYRCIWNENGMHEDEIEELTYYLCHLFARCTRSVSYPAPTYYAHLAAFRARALIYNVALDLTDLEKEQKNKLNLQLNRNSPMFFV</sequence>
<dbReference type="GO" id="GO:0034587">
    <property type="term" value="P:piRNA processing"/>
    <property type="evidence" value="ECO:0007669"/>
    <property type="project" value="UniProtKB-ARBA"/>
</dbReference>
<dbReference type="GO" id="GO:0003723">
    <property type="term" value="F:RNA binding"/>
    <property type="evidence" value="ECO:0007669"/>
    <property type="project" value="InterPro"/>
</dbReference>
<evidence type="ECO:0000313" key="6">
    <source>
        <dbReference type="Proteomes" id="UP001177670"/>
    </source>
</evidence>
<dbReference type="InterPro" id="IPR012337">
    <property type="entry name" value="RNaseH-like_sf"/>
</dbReference>
<evidence type="ECO:0000256" key="1">
    <source>
        <dbReference type="RuleBase" id="RU361178"/>
    </source>
</evidence>
<dbReference type="PANTHER" id="PTHR22891">
    <property type="entry name" value="EUKARYOTIC TRANSLATION INITIATION FACTOR 2C"/>
    <property type="match status" value="1"/>
</dbReference>
<dbReference type="SMART" id="SM00949">
    <property type="entry name" value="PAZ"/>
    <property type="match status" value="1"/>
</dbReference>
<evidence type="ECO:0000259" key="3">
    <source>
        <dbReference type="PROSITE" id="PS50821"/>
    </source>
</evidence>
<dbReference type="InterPro" id="IPR014811">
    <property type="entry name" value="ArgoL1"/>
</dbReference>
<dbReference type="Gene3D" id="3.30.420.10">
    <property type="entry name" value="Ribonuclease H-like superfamily/Ribonuclease H"/>
    <property type="match status" value="1"/>
</dbReference>
<dbReference type="Proteomes" id="UP001177670">
    <property type="component" value="Unassembled WGS sequence"/>
</dbReference>
<dbReference type="InterPro" id="IPR036397">
    <property type="entry name" value="RNaseH_sf"/>
</dbReference>
<dbReference type="InterPro" id="IPR032472">
    <property type="entry name" value="ArgoL2"/>
</dbReference>
<feature type="compositionally biased region" description="Low complexity" evidence="2">
    <location>
        <begin position="33"/>
        <end position="56"/>
    </location>
</feature>
<organism evidence="5 6">
    <name type="scientific">Melipona bicolor</name>
    <dbReference type="NCBI Taxonomy" id="60889"/>
    <lineage>
        <taxon>Eukaryota</taxon>
        <taxon>Metazoa</taxon>
        <taxon>Ecdysozoa</taxon>
        <taxon>Arthropoda</taxon>
        <taxon>Hexapoda</taxon>
        <taxon>Insecta</taxon>
        <taxon>Pterygota</taxon>
        <taxon>Neoptera</taxon>
        <taxon>Endopterygota</taxon>
        <taxon>Hymenoptera</taxon>
        <taxon>Apocrita</taxon>
        <taxon>Aculeata</taxon>
        <taxon>Apoidea</taxon>
        <taxon>Anthophila</taxon>
        <taxon>Apidae</taxon>
        <taxon>Melipona</taxon>
    </lineage>
</organism>
<dbReference type="Gene3D" id="2.170.260.10">
    <property type="entry name" value="paz domain"/>
    <property type="match status" value="1"/>
</dbReference>
<feature type="compositionally biased region" description="Basic residues" evidence="2">
    <location>
        <begin position="1"/>
        <end position="10"/>
    </location>
</feature>
<dbReference type="CDD" id="cd02846">
    <property type="entry name" value="PAZ_argonaute_like"/>
    <property type="match status" value="1"/>
</dbReference>
<name>A0AA40FWX2_9HYME</name>
<dbReference type="InterPro" id="IPR032474">
    <property type="entry name" value="Argonaute_N"/>
</dbReference>
<feature type="compositionally biased region" description="Polar residues" evidence="2">
    <location>
        <begin position="168"/>
        <end position="179"/>
    </location>
</feature>
<dbReference type="InterPro" id="IPR045246">
    <property type="entry name" value="Piwi_ago-like"/>
</dbReference>
<dbReference type="Gene3D" id="3.40.50.2300">
    <property type="match status" value="1"/>
</dbReference>
<comment type="similarity">
    <text evidence="1">Belongs to the argonaute family.</text>
</comment>
<feature type="compositionally biased region" description="Low complexity" evidence="2">
    <location>
        <begin position="211"/>
        <end position="281"/>
    </location>
</feature>
<dbReference type="SUPFAM" id="SSF53098">
    <property type="entry name" value="Ribonuclease H-like"/>
    <property type="match status" value="1"/>
</dbReference>
<keyword evidence="6" id="KW-1185">Reference proteome</keyword>
<dbReference type="SUPFAM" id="SSF101690">
    <property type="entry name" value="PAZ domain"/>
    <property type="match status" value="1"/>
</dbReference>
<dbReference type="Pfam" id="PF02171">
    <property type="entry name" value="Piwi"/>
    <property type="match status" value="1"/>
</dbReference>
<proteinExistence type="inferred from homology"/>
<dbReference type="CDD" id="cd04657">
    <property type="entry name" value="Piwi_ago-like"/>
    <property type="match status" value="1"/>
</dbReference>
<dbReference type="Pfam" id="PF02170">
    <property type="entry name" value="PAZ"/>
    <property type="match status" value="1"/>
</dbReference>
<dbReference type="AlphaFoldDB" id="A0AA40FWX2"/>
<dbReference type="InterPro" id="IPR003165">
    <property type="entry name" value="Piwi"/>
</dbReference>
<feature type="domain" description="Piwi" evidence="4">
    <location>
        <begin position="881"/>
        <end position="1186"/>
    </location>
</feature>
<dbReference type="SMART" id="SM01163">
    <property type="entry name" value="DUF1785"/>
    <property type="match status" value="1"/>
</dbReference>
<dbReference type="PROSITE" id="PS50821">
    <property type="entry name" value="PAZ"/>
    <property type="match status" value="1"/>
</dbReference>
<gene>
    <name evidence="5" type="ORF">K0M31_004243</name>
</gene>
<dbReference type="PROSITE" id="PS50822">
    <property type="entry name" value="PIWI"/>
    <property type="match status" value="1"/>
</dbReference>
<feature type="compositionally biased region" description="Low complexity" evidence="2">
    <location>
        <begin position="288"/>
        <end position="299"/>
    </location>
</feature>
<protein>
    <recommendedName>
        <fullName evidence="7">Protein argonaute-2</fullName>
    </recommendedName>
</protein>
<feature type="region of interest" description="Disordered" evidence="2">
    <location>
        <begin position="1"/>
        <end position="338"/>
    </location>
</feature>
<evidence type="ECO:0000313" key="5">
    <source>
        <dbReference type="EMBL" id="KAK1126616.1"/>
    </source>
</evidence>
<dbReference type="Pfam" id="PF08699">
    <property type="entry name" value="ArgoL1"/>
    <property type="match status" value="1"/>
</dbReference>
<dbReference type="SMART" id="SM00950">
    <property type="entry name" value="Piwi"/>
    <property type="match status" value="1"/>
</dbReference>
<dbReference type="Pfam" id="PF16488">
    <property type="entry name" value="ArgoL2"/>
    <property type="match status" value="1"/>
</dbReference>
<feature type="domain" description="PAZ" evidence="3">
    <location>
        <begin position="595"/>
        <end position="715"/>
    </location>
</feature>
<evidence type="ECO:0008006" key="7">
    <source>
        <dbReference type="Google" id="ProtNLM"/>
    </source>
</evidence>
<feature type="compositionally biased region" description="Polar residues" evidence="2">
    <location>
        <begin position="93"/>
        <end position="102"/>
    </location>
</feature>
<dbReference type="InterPro" id="IPR003100">
    <property type="entry name" value="PAZ_dom"/>
</dbReference>
<dbReference type="InterPro" id="IPR036085">
    <property type="entry name" value="PAZ_dom_sf"/>
</dbReference>
<evidence type="ECO:0000259" key="4">
    <source>
        <dbReference type="PROSITE" id="PS50822"/>
    </source>
</evidence>